<dbReference type="Gene3D" id="1.20.1250.20">
    <property type="entry name" value="MFS general substrate transporter like domains"/>
    <property type="match status" value="1"/>
</dbReference>
<dbReference type="KEGG" id="nwl:NWFMUON74_70980"/>
<evidence type="ECO:0000256" key="4">
    <source>
        <dbReference type="ARBA" id="ARBA00022989"/>
    </source>
</evidence>
<feature type="transmembrane region" description="Helical" evidence="6">
    <location>
        <begin position="266"/>
        <end position="285"/>
    </location>
</feature>
<keyword evidence="2" id="KW-1003">Cell membrane</keyword>
<comment type="subcellular location">
    <subcellularLocation>
        <location evidence="1">Cell membrane</location>
        <topology evidence="1">Multi-pass membrane protein</topology>
    </subcellularLocation>
</comment>
<dbReference type="SUPFAM" id="SSF103473">
    <property type="entry name" value="MFS general substrate transporter"/>
    <property type="match status" value="1"/>
</dbReference>
<dbReference type="NCBIfam" id="NF033135">
    <property type="entry name" value="cmx_cmrA"/>
    <property type="match status" value="1"/>
</dbReference>
<dbReference type="CDD" id="cd17324">
    <property type="entry name" value="MFS_NepI_like"/>
    <property type="match status" value="1"/>
</dbReference>
<keyword evidence="5 6" id="KW-0472">Membrane</keyword>
<keyword evidence="3 6" id="KW-0812">Transmembrane</keyword>
<feature type="transmembrane region" description="Helical" evidence="6">
    <location>
        <begin position="158"/>
        <end position="178"/>
    </location>
</feature>
<dbReference type="InterPro" id="IPR011701">
    <property type="entry name" value="MFS"/>
</dbReference>
<feature type="transmembrane region" description="Helical" evidence="6">
    <location>
        <begin position="99"/>
        <end position="119"/>
    </location>
</feature>
<evidence type="ECO:0000313" key="9">
    <source>
        <dbReference type="Proteomes" id="UP000516173"/>
    </source>
</evidence>
<organism evidence="8 9">
    <name type="scientific">Nocardia wallacei</name>
    <dbReference type="NCBI Taxonomy" id="480035"/>
    <lineage>
        <taxon>Bacteria</taxon>
        <taxon>Bacillati</taxon>
        <taxon>Actinomycetota</taxon>
        <taxon>Actinomycetes</taxon>
        <taxon>Mycobacteriales</taxon>
        <taxon>Nocardiaceae</taxon>
        <taxon>Nocardia</taxon>
    </lineage>
</organism>
<protein>
    <submittedName>
        <fullName evidence="8">Chloramphenicol resistance protein</fullName>
    </submittedName>
</protein>
<dbReference type="InterPro" id="IPR036259">
    <property type="entry name" value="MFS_trans_sf"/>
</dbReference>
<dbReference type="GeneID" id="80351467"/>
<name>A0A7G1KXH7_9NOCA</name>
<feature type="transmembrane region" description="Helical" evidence="6">
    <location>
        <begin position="355"/>
        <end position="376"/>
    </location>
</feature>
<feature type="transmembrane region" description="Helical" evidence="6">
    <location>
        <begin position="321"/>
        <end position="343"/>
    </location>
</feature>
<feature type="transmembrane region" description="Helical" evidence="6">
    <location>
        <begin position="291"/>
        <end position="309"/>
    </location>
</feature>
<gene>
    <name evidence="8" type="ORF">NWFMUON74_70980</name>
</gene>
<dbReference type="GO" id="GO:0022857">
    <property type="term" value="F:transmembrane transporter activity"/>
    <property type="evidence" value="ECO:0007669"/>
    <property type="project" value="InterPro"/>
</dbReference>
<dbReference type="RefSeq" id="WP_187685928.1">
    <property type="nucleotide sequence ID" value="NZ_AP023396.1"/>
</dbReference>
<proteinExistence type="predicted"/>
<evidence type="ECO:0000259" key="7">
    <source>
        <dbReference type="PROSITE" id="PS50850"/>
    </source>
</evidence>
<dbReference type="PROSITE" id="PS50850">
    <property type="entry name" value="MFS"/>
    <property type="match status" value="1"/>
</dbReference>
<dbReference type="PANTHER" id="PTHR43124:SF3">
    <property type="entry name" value="CHLORAMPHENICOL EFFLUX PUMP RV0191"/>
    <property type="match status" value="1"/>
</dbReference>
<keyword evidence="4 6" id="KW-1133">Transmembrane helix</keyword>
<dbReference type="Pfam" id="PF07690">
    <property type="entry name" value="MFS_1"/>
    <property type="match status" value="1"/>
</dbReference>
<feature type="domain" description="Major facilitator superfamily (MFS) profile" evidence="7">
    <location>
        <begin position="4"/>
        <end position="379"/>
    </location>
</feature>
<evidence type="ECO:0000256" key="3">
    <source>
        <dbReference type="ARBA" id="ARBA00022692"/>
    </source>
</evidence>
<dbReference type="GO" id="GO:0005886">
    <property type="term" value="C:plasma membrane"/>
    <property type="evidence" value="ECO:0007669"/>
    <property type="project" value="UniProtKB-SubCell"/>
</dbReference>
<dbReference type="EMBL" id="AP023396">
    <property type="protein sequence ID" value="BCK59326.1"/>
    <property type="molecule type" value="Genomic_DNA"/>
</dbReference>
<evidence type="ECO:0000256" key="1">
    <source>
        <dbReference type="ARBA" id="ARBA00004651"/>
    </source>
</evidence>
<evidence type="ECO:0000313" key="8">
    <source>
        <dbReference type="EMBL" id="BCK59326.1"/>
    </source>
</evidence>
<feature type="transmembrane region" description="Helical" evidence="6">
    <location>
        <begin position="131"/>
        <end position="152"/>
    </location>
</feature>
<sequence>MPLAVYILGLSIFAQGTSELMLAGLLTEMSSDLGVSVPQAGLLISAFALGMLVGAPVLAVATQRWSRRNALLAFLAVFLAAHVVGALTSDYWVLFGTRAVAAFVYAGFWSVAAATAVGLVPANARGKAMSVVAGGLTVATIAGLPAGTFIGQHLGWRAAFWAVAVLTALAMVGVLTKVPDARRTDAPRLREELRALASARVWLLYGTTMLATSALLVTFSYLGAMLTETTGLADGWVPVVLAVYGLGGVIGIVIGGRTADTHPSRTLVVGVTGLTLTSVLLALTAHFVVPVVVLVFLFGAFGFGVNPVLNSRVFTLAPAASTLGAAGNVSSFNVGITAGPWLGGLAIGAGTGYPAVAWIGAALGVTALGVVGWSNVLSRNALSRNEVARPDTELEREPAAVEA</sequence>
<feature type="transmembrane region" description="Helical" evidence="6">
    <location>
        <begin position="235"/>
        <end position="254"/>
    </location>
</feature>
<feature type="transmembrane region" description="Helical" evidence="6">
    <location>
        <begin position="38"/>
        <end position="59"/>
    </location>
</feature>
<accession>A0A7G1KXH7</accession>
<evidence type="ECO:0000256" key="2">
    <source>
        <dbReference type="ARBA" id="ARBA00022475"/>
    </source>
</evidence>
<dbReference type="InterPro" id="IPR050189">
    <property type="entry name" value="MFS_Efflux_Transporters"/>
</dbReference>
<dbReference type="InterPro" id="IPR020846">
    <property type="entry name" value="MFS_dom"/>
</dbReference>
<dbReference type="PANTHER" id="PTHR43124">
    <property type="entry name" value="PURINE EFFLUX PUMP PBUE"/>
    <property type="match status" value="1"/>
</dbReference>
<feature type="transmembrane region" description="Helical" evidence="6">
    <location>
        <begin position="71"/>
        <end position="93"/>
    </location>
</feature>
<evidence type="ECO:0000256" key="6">
    <source>
        <dbReference type="SAM" id="Phobius"/>
    </source>
</evidence>
<dbReference type="AlphaFoldDB" id="A0A7G1KXH7"/>
<feature type="transmembrane region" description="Helical" evidence="6">
    <location>
        <begin position="199"/>
        <end position="223"/>
    </location>
</feature>
<keyword evidence="9" id="KW-1185">Reference proteome</keyword>
<reference evidence="8 9" key="1">
    <citation type="submission" date="2020-08" db="EMBL/GenBank/DDBJ databases">
        <title>Genome Sequencing of Nocardia wallacei strain FMUON74 and assembly.</title>
        <authorList>
            <person name="Toyokawa M."/>
            <person name="Uesaka K."/>
        </authorList>
    </citation>
    <scope>NUCLEOTIDE SEQUENCE [LARGE SCALE GENOMIC DNA]</scope>
    <source>
        <strain evidence="8 9">FMUON74</strain>
    </source>
</reference>
<evidence type="ECO:0000256" key="5">
    <source>
        <dbReference type="ARBA" id="ARBA00023136"/>
    </source>
</evidence>
<dbReference type="Proteomes" id="UP000516173">
    <property type="component" value="Chromosome"/>
</dbReference>